<reference evidence="2" key="1">
    <citation type="submission" date="2021-05" db="EMBL/GenBank/DDBJ databases">
        <authorList>
            <person name="Alioto T."/>
            <person name="Alioto T."/>
            <person name="Gomez Garrido J."/>
        </authorList>
    </citation>
    <scope>NUCLEOTIDE SEQUENCE</scope>
</reference>
<name>A0A8D8C346_CULPI</name>
<evidence type="ECO:0000256" key="1">
    <source>
        <dbReference type="SAM" id="Phobius"/>
    </source>
</evidence>
<accession>A0A8D8C346</accession>
<dbReference type="AlphaFoldDB" id="A0A8D8C346"/>
<keyword evidence="1" id="KW-0472">Membrane</keyword>
<evidence type="ECO:0000313" key="2">
    <source>
        <dbReference type="EMBL" id="CAG6485209.1"/>
    </source>
</evidence>
<dbReference type="EMBL" id="HBUE01100601">
    <property type="protein sequence ID" value="CAG6485207.1"/>
    <property type="molecule type" value="Transcribed_RNA"/>
</dbReference>
<keyword evidence="1" id="KW-1133">Transmembrane helix</keyword>
<keyword evidence="1" id="KW-0812">Transmembrane</keyword>
<proteinExistence type="predicted"/>
<protein>
    <submittedName>
        <fullName evidence="2">(northern house mosquito) hypothetical protein</fullName>
    </submittedName>
</protein>
<sequence length="137" mass="15363">MLTIIACVVFANFALRCRFSSKIFVTEKYFRLEEDSASWFLVCLSFYIGSPAVAGMYSFSKSRSRRISLPAAARSPCSDSSRSRSRLMSRWQVTFCLKRSSLSHLSRVISCLYPSICCTISGPTTTAPWLVMTVTDP</sequence>
<organism evidence="2">
    <name type="scientific">Culex pipiens</name>
    <name type="common">House mosquito</name>
    <dbReference type="NCBI Taxonomy" id="7175"/>
    <lineage>
        <taxon>Eukaryota</taxon>
        <taxon>Metazoa</taxon>
        <taxon>Ecdysozoa</taxon>
        <taxon>Arthropoda</taxon>
        <taxon>Hexapoda</taxon>
        <taxon>Insecta</taxon>
        <taxon>Pterygota</taxon>
        <taxon>Neoptera</taxon>
        <taxon>Endopterygota</taxon>
        <taxon>Diptera</taxon>
        <taxon>Nematocera</taxon>
        <taxon>Culicoidea</taxon>
        <taxon>Culicidae</taxon>
        <taxon>Culicinae</taxon>
        <taxon>Culicini</taxon>
        <taxon>Culex</taxon>
        <taxon>Culex</taxon>
    </lineage>
</organism>
<dbReference type="EMBL" id="HBUE01100604">
    <property type="protein sequence ID" value="CAG6485209.1"/>
    <property type="molecule type" value="Transcribed_RNA"/>
</dbReference>
<feature type="transmembrane region" description="Helical" evidence="1">
    <location>
        <begin position="38"/>
        <end position="59"/>
    </location>
</feature>